<name>A0A9D4LGA3_DREPO</name>
<protein>
    <submittedName>
        <fullName evidence="1">Uncharacterized protein</fullName>
    </submittedName>
</protein>
<dbReference type="EMBL" id="JAIWYP010000003">
    <property type="protein sequence ID" value="KAH3858112.1"/>
    <property type="molecule type" value="Genomic_DNA"/>
</dbReference>
<reference evidence="1" key="1">
    <citation type="journal article" date="2019" name="bioRxiv">
        <title>The Genome of the Zebra Mussel, Dreissena polymorpha: A Resource for Invasive Species Research.</title>
        <authorList>
            <person name="McCartney M.A."/>
            <person name="Auch B."/>
            <person name="Kono T."/>
            <person name="Mallez S."/>
            <person name="Zhang Y."/>
            <person name="Obille A."/>
            <person name="Becker A."/>
            <person name="Abrahante J.E."/>
            <person name="Garbe J."/>
            <person name="Badalamenti J.P."/>
            <person name="Herman A."/>
            <person name="Mangelson H."/>
            <person name="Liachko I."/>
            <person name="Sullivan S."/>
            <person name="Sone E.D."/>
            <person name="Koren S."/>
            <person name="Silverstein K.A.T."/>
            <person name="Beckman K.B."/>
            <person name="Gohl D.M."/>
        </authorList>
    </citation>
    <scope>NUCLEOTIDE SEQUENCE</scope>
    <source>
        <strain evidence="1">Duluth1</strain>
        <tissue evidence="1">Whole animal</tissue>
    </source>
</reference>
<evidence type="ECO:0000313" key="1">
    <source>
        <dbReference type="EMBL" id="KAH3858112.1"/>
    </source>
</evidence>
<dbReference type="Proteomes" id="UP000828390">
    <property type="component" value="Unassembled WGS sequence"/>
</dbReference>
<proteinExistence type="predicted"/>
<accession>A0A9D4LGA3</accession>
<organism evidence="1 2">
    <name type="scientific">Dreissena polymorpha</name>
    <name type="common">Zebra mussel</name>
    <name type="synonym">Mytilus polymorpha</name>
    <dbReference type="NCBI Taxonomy" id="45954"/>
    <lineage>
        <taxon>Eukaryota</taxon>
        <taxon>Metazoa</taxon>
        <taxon>Spiralia</taxon>
        <taxon>Lophotrochozoa</taxon>
        <taxon>Mollusca</taxon>
        <taxon>Bivalvia</taxon>
        <taxon>Autobranchia</taxon>
        <taxon>Heteroconchia</taxon>
        <taxon>Euheterodonta</taxon>
        <taxon>Imparidentia</taxon>
        <taxon>Neoheterodontei</taxon>
        <taxon>Myida</taxon>
        <taxon>Dreissenoidea</taxon>
        <taxon>Dreissenidae</taxon>
        <taxon>Dreissena</taxon>
    </lineage>
</organism>
<evidence type="ECO:0000313" key="2">
    <source>
        <dbReference type="Proteomes" id="UP000828390"/>
    </source>
</evidence>
<dbReference type="AlphaFoldDB" id="A0A9D4LGA3"/>
<keyword evidence="2" id="KW-1185">Reference proteome</keyword>
<gene>
    <name evidence="1" type="ORF">DPMN_100731</name>
</gene>
<sequence>MIGVKIELSLSIGGNDFFPKCHQISHDTVMKTIIQNQYFRANLFLCSDQEITLNEELFVQLYETLYCPKKYVNTKISYEEVRALTITKKLDAPQKSGVRTADPRKWLPPESAVLRLAQLMNLQIKYLETMGTHNATLPNFLQNPCLRKSSDQMYICTSVRISFH</sequence>
<reference evidence="1" key="2">
    <citation type="submission" date="2020-11" db="EMBL/GenBank/DDBJ databases">
        <authorList>
            <person name="McCartney M.A."/>
            <person name="Auch B."/>
            <person name="Kono T."/>
            <person name="Mallez S."/>
            <person name="Becker A."/>
            <person name="Gohl D.M."/>
            <person name="Silverstein K.A.T."/>
            <person name="Koren S."/>
            <person name="Bechman K.B."/>
            <person name="Herman A."/>
            <person name="Abrahante J.E."/>
            <person name="Garbe J."/>
        </authorList>
    </citation>
    <scope>NUCLEOTIDE SEQUENCE</scope>
    <source>
        <strain evidence="1">Duluth1</strain>
        <tissue evidence="1">Whole animal</tissue>
    </source>
</reference>
<comment type="caution">
    <text evidence="1">The sequence shown here is derived from an EMBL/GenBank/DDBJ whole genome shotgun (WGS) entry which is preliminary data.</text>
</comment>